<keyword evidence="2" id="KW-0732">Signal</keyword>
<dbReference type="Proteomes" id="UP001241056">
    <property type="component" value="Unassembled WGS sequence"/>
</dbReference>
<feature type="region of interest" description="Disordered" evidence="1">
    <location>
        <begin position="52"/>
        <end position="76"/>
    </location>
</feature>
<dbReference type="InterPro" id="IPR025392">
    <property type="entry name" value="DUF4124"/>
</dbReference>
<gene>
    <name evidence="4" type="ORF">QEZ41_00685</name>
</gene>
<evidence type="ECO:0000313" key="5">
    <source>
        <dbReference type="Proteomes" id="UP001241056"/>
    </source>
</evidence>
<accession>A0ABT7SKU7</accession>
<evidence type="ECO:0000256" key="2">
    <source>
        <dbReference type="SAM" id="SignalP"/>
    </source>
</evidence>
<keyword evidence="5" id="KW-1185">Reference proteome</keyword>
<dbReference type="RefSeq" id="WP_289409397.1">
    <property type="nucleotide sequence ID" value="NZ_JAUCDY010000001.1"/>
</dbReference>
<feature type="domain" description="DUF4124" evidence="3">
    <location>
        <begin position="8"/>
        <end position="61"/>
    </location>
</feature>
<evidence type="ECO:0000259" key="3">
    <source>
        <dbReference type="Pfam" id="PF13511"/>
    </source>
</evidence>
<proteinExistence type="predicted"/>
<sequence length="182" mass="19942">MRLSILALTCCLITNQALAQVYRYVDAHGNTVYTDNPPEQIDAERIQLPVINSLPAPTPSTAKTQKPTPEETDADDEAQAYRQLNLLLPNAEAIRANNGSFIVNVIIEPQLRAQHRLQLIVDGQAHGSPSNSLSLMAQNLDRGEHSIAVQVLSGDTVVQQTAAQIINVQRTHINAPSRRRTP</sequence>
<comment type="caution">
    <text evidence="4">The sequence shown here is derived from an EMBL/GenBank/DDBJ whole genome shotgun (WGS) entry which is preliminary data.</text>
</comment>
<dbReference type="Pfam" id="PF13511">
    <property type="entry name" value="DUF4124"/>
    <property type="match status" value="1"/>
</dbReference>
<organism evidence="4 5">
    <name type="scientific">Thiopseudomonas acetoxidans</name>
    <dbReference type="NCBI Taxonomy" id="3041622"/>
    <lineage>
        <taxon>Bacteria</taxon>
        <taxon>Pseudomonadati</taxon>
        <taxon>Pseudomonadota</taxon>
        <taxon>Gammaproteobacteria</taxon>
        <taxon>Pseudomonadales</taxon>
        <taxon>Pseudomonadaceae</taxon>
        <taxon>Thiopseudomonas</taxon>
    </lineage>
</organism>
<protein>
    <submittedName>
        <fullName evidence="4">DUF4124 domain-containing protein</fullName>
    </submittedName>
</protein>
<name>A0ABT7SKU7_9GAMM</name>
<evidence type="ECO:0000313" key="4">
    <source>
        <dbReference type="EMBL" id="MDM7856803.1"/>
    </source>
</evidence>
<feature type="chain" id="PRO_5046509027" evidence="2">
    <location>
        <begin position="20"/>
        <end position="182"/>
    </location>
</feature>
<dbReference type="EMBL" id="JAUCDY010000001">
    <property type="protein sequence ID" value="MDM7856803.1"/>
    <property type="molecule type" value="Genomic_DNA"/>
</dbReference>
<reference evidence="4 5" key="1">
    <citation type="submission" date="2023-06" db="EMBL/GenBank/DDBJ databases">
        <title>Thiopseudomonas sp. CY1220 draft genome sequence.</title>
        <authorList>
            <person name="Zhao G."/>
            <person name="An M."/>
        </authorList>
    </citation>
    <scope>NUCLEOTIDE SEQUENCE [LARGE SCALE GENOMIC DNA]</scope>
    <source>
        <strain evidence="4 5">CY1220</strain>
    </source>
</reference>
<evidence type="ECO:0000256" key="1">
    <source>
        <dbReference type="SAM" id="MobiDB-lite"/>
    </source>
</evidence>
<feature type="signal peptide" evidence="2">
    <location>
        <begin position="1"/>
        <end position="19"/>
    </location>
</feature>